<gene>
    <name evidence="3" type="ORF">NQ317_002173</name>
</gene>
<dbReference type="SMART" id="SM00981">
    <property type="entry name" value="THUMP"/>
    <property type="match status" value="1"/>
</dbReference>
<dbReference type="InterPro" id="IPR004114">
    <property type="entry name" value="THUMP_dom"/>
</dbReference>
<reference evidence="3" key="1">
    <citation type="journal article" date="2023" name="Insect Mol. Biol.">
        <title>Genome sequencing provides insights into the evolution of gene families encoding plant cell wall-degrading enzymes in longhorned beetles.</title>
        <authorList>
            <person name="Shin N.R."/>
            <person name="Okamura Y."/>
            <person name="Kirsch R."/>
            <person name="Pauchet Y."/>
        </authorList>
    </citation>
    <scope>NUCLEOTIDE SEQUENCE</scope>
    <source>
        <strain evidence="3">MMC_N1</strain>
    </source>
</reference>
<dbReference type="InterPro" id="IPR040183">
    <property type="entry name" value="THUMPD1-like"/>
</dbReference>
<keyword evidence="4" id="KW-1185">Reference proteome</keyword>
<evidence type="ECO:0000256" key="1">
    <source>
        <dbReference type="PROSITE-ProRule" id="PRU00529"/>
    </source>
</evidence>
<dbReference type="CDD" id="cd11717">
    <property type="entry name" value="THUMP_THUMPD1_like"/>
    <property type="match status" value="1"/>
</dbReference>
<comment type="caution">
    <text evidence="3">The sequence shown here is derived from an EMBL/GenBank/DDBJ whole genome shotgun (WGS) entry which is preliminary data.</text>
</comment>
<sequence>MSKIEKKKYKHKFYNTKPRKVLDVNLKGFLCSCNNREKDCIRESYNILNKYADILYPVKPMVPDTEGVDVQDELENELTNLKAEVKAKRFQVVESGAKNILFISTTLNDPLKLAEAIVCDIEKTKTQQTRFLLRLVPIEITCKAYIHDIVNAFKPLVDKYFKEEPKTFSIIYNHRNNNNLKKDEVIKKVADIVFEARWDHKVNLKEAKVSIVIEGTGCIFFQYTSLITGNT</sequence>
<evidence type="ECO:0000313" key="3">
    <source>
        <dbReference type="EMBL" id="KAJ8968418.1"/>
    </source>
</evidence>
<dbReference type="Gene3D" id="3.30.2300.10">
    <property type="entry name" value="THUMP superfamily"/>
    <property type="match status" value="1"/>
</dbReference>
<dbReference type="Proteomes" id="UP001162164">
    <property type="component" value="Unassembled WGS sequence"/>
</dbReference>
<dbReference type="SUPFAM" id="SSF143437">
    <property type="entry name" value="THUMP domain-like"/>
    <property type="match status" value="1"/>
</dbReference>
<evidence type="ECO:0000313" key="4">
    <source>
        <dbReference type="Proteomes" id="UP001162164"/>
    </source>
</evidence>
<dbReference type="EMBL" id="JAPWTJ010002000">
    <property type="protein sequence ID" value="KAJ8968418.1"/>
    <property type="molecule type" value="Genomic_DNA"/>
</dbReference>
<organism evidence="3 4">
    <name type="scientific">Molorchus minor</name>
    <dbReference type="NCBI Taxonomy" id="1323400"/>
    <lineage>
        <taxon>Eukaryota</taxon>
        <taxon>Metazoa</taxon>
        <taxon>Ecdysozoa</taxon>
        <taxon>Arthropoda</taxon>
        <taxon>Hexapoda</taxon>
        <taxon>Insecta</taxon>
        <taxon>Pterygota</taxon>
        <taxon>Neoptera</taxon>
        <taxon>Endopterygota</taxon>
        <taxon>Coleoptera</taxon>
        <taxon>Polyphaga</taxon>
        <taxon>Cucujiformia</taxon>
        <taxon>Chrysomeloidea</taxon>
        <taxon>Cerambycidae</taxon>
        <taxon>Lamiinae</taxon>
        <taxon>Monochamini</taxon>
        <taxon>Molorchus</taxon>
    </lineage>
</organism>
<dbReference type="Pfam" id="PF02926">
    <property type="entry name" value="THUMP"/>
    <property type="match status" value="1"/>
</dbReference>
<proteinExistence type="predicted"/>
<dbReference type="PANTHER" id="PTHR13452">
    <property type="entry name" value="THUMP DOMAIN CONTAINING PROTEIN 1-RELATED"/>
    <property type="match status" value="1"/>
</dbReference>
<evidence type="ECO:0000259" key="2">
    <source>
        <dbReference type="PROSITE" id="PS51165"/>
    </source>
</evidence>
<dbReference type="PANTHER" id="PTHR13452:SF10">
    <property type="entry name" value="THUMP DOMAIN-CONTAINING PROTEIN 1"/>
    <property type="match status" value="1"/>
</dbReference>
<feature type="domain" description="THUMP" evidence="2">
    <location>
        <begin position="120"/>
        <end position="226"/>
    </location>
</feature>
<keyword evidence="1" id="KW-0694">RNA-binding</keyword>
<accession>A0ABQ9IXK7</accession>
<name>A0ABQ9IXK7_9CUCU</name>
<dbReference type="PROSITE" id="PS51165">
    <property type="entry name" value="THUMP"/>
    <property type="match status" value="1"/>
</dbReference>
<protein>
    <recommendedName>
        <fullName evidence="2">THUMP domain-containing protein</fullName>
    </recommendedName>
</protein>